<organism evidence="3 4">
    <name type="scientific">Pristionchus fissidentatus</name>
    <dbReference type="NCBI Taxonomy" id="1538716"/>
    <lineage>
        <taxon>Eukaryota</taxon>
        <taxon>Metazoa</taxon>
        <taxon>Ecdysozoa</taxon>
        <taxon>Nematoda</taxon>
        <taxon>Chromadorea</taxon>
        <taxon>Rhabditida</taxon>
        <taxon>Rhabditina</taxon>
        <taxon>Diplogasteromorpha</taxon>
        <taxon>Diplogasteroidea</taxon>
        <taxon>Neodiplogasteridae</taxon>
        <taxon>Pristionchus</taxon>
    </lineage>
</organism>
<name>A0AAV5WAK9_9BILA</name>
<reference evidence="3" key="1">
    <citation type="submission" date="2023-10" db="EMBL/GenBank/DDBJ databases">
        <title>Genome assembly of Pristionchus species.</title>
        <authorList>
            <person name="Yoshida K."/>
            <person name="Sommer R.J."/>
        </authorList>
    </citation>
    <scope>NUCLEOTIDE SEQUENCE</scope>
    <source>
        <strain evidence="3">RS5133</strain>
    </source>
</reference>
<feature type="compositionally biased region" description="Basic and acidic residues" evidence="2">
    <location>
        <begin position="443"/>
        <end position="456"/>
    </location>
</feature>
<keyword evidence="4" id="KW-1185">Reference proteome</keyword>
<feature type="compositionally biased region" description="Polar residues" evidence="2">
    <location>
        <begin position="496"/>
        <end position="512"/>
    </location>
</feature>
<feature type="non-terminal residue" evidence="3">
    <location>
        <position position="1"/>
    </location>
</feature>
<sequence length="565" mass="61795">FLMVNLGYSMSSDGDEIPPNKDGFKTSRARYMFNIERLEKKYANVETEVEIDLRTFDMCGADKDVRKEFKKLAEIGEKFSFATMSSPVVNTAELESPQLVAKCLVLNDVFKAKHHGTHALPAPPTRLSLPAPPQRGAAAVGTVAISSPLTRSRSRAMLVDDEATTCGRGGEGTRMSGGAGMVMDAVRGRVGRSVVPAADATNAIVNRRSMMIEESNGPSESGIVIRPLTVLGGMMGKLPSTPLPSKRRMKALNDDEDDAASGYGGGGEGPKTPPNQRSLPALEAVSSRTRARTSQSRLALEGEHTRASIAAPPKRLALPPPTKVTSAKKRPNEKMKKEEEEGRSKKGKKSPVKRKGEEVEIEKEAPASKRMTMGIGSGRKNGEKKKEKERELKRPSNEIAKEVPKKQAKVSKSKACPAVKATDEEDEVYEREAMISPLKPLPKKREEKAHHSKTEEGEFYDDTTGRDLVRPMESKNAKQRRISDWIDDSFNRTLSDYSSLDDSAGPSTSSAISVGDFEKDKDVESFHAKLRRLSSSARSRNSHMKMGLVDFSNPKTSLAAVKKKK</sequence>
<evidence type="ECO:0000313" key="3">
    <source>
        <dbReference type="EMBL" id="GMT28867.1"/>
    </source>
</evidence>
<dbReference type="Proteomes" id="UP001432322">
    <property type="component" value="Unassembled WGS sequence"/>
</dbReference>
<feature type="compositionally biased region" description="Basic and acidic residues" evidence="2">
    <location>
        <begin position="380"/>
        <end position="405"/>
    </location>
</feature>
<comment type="caution">
    <text evidence="3">The sequence shown here is derived from an EMBL/GenBank/DDBJ whole genome shotgun (WGS) entry which is preliminary data.</text>
</comment>
<protein>
    <submittedName>
        <fullName evidence="3">Uncharacterized protein</fullName>
    </submittedName>
</protein>
<dbReference type="EMBL" id="BTSY01000005">
    <property type="protein sequence ID" value="GMT28867.1"/>
    <property type="molecule type" value="Genomic_DNA"/>
</dbReference>
<feature type="region of interest" description="Disordered" evidence="2">
    <location>
        <begin position="496"/>
        <end position="516"/>
    </location>
</feature>
<feature type="compositionally biased region" description="Low complexity" evidence="2">
    <location>
        <begin position="286"/>
        <end position="297"/>
    </location>
</feature>
<feature type="compositionally biased region" description="Basic and acidic residues" evidence="2">
    <location>
        <begin position="330"/>
        <end position="344"/>
    </location>
</feature>
<feature type="coiled-coil region" evidence="1">
    <location>
        <begin position="28"/>
        <end position="55"/>
    </location>
</feature>
<feature type="region of interest" description="Disordered" evidence="2">
    <location>
        <begin position="255"/>
        <end position="480"/>
    </location>
</feature>
<keyword evidence="1" id="KW-0175">Coiled coil</keyword>
<gene>
    <name evidence="3" type="ORF">PFISCL1PPCAC_20164</name>
</gene>
<evidence type="ECO:0000256" key="2">
    <source>
        <dbReference type="SAM" id="MobiDB-lite"/>
    </source>
</evidence>
<feature type="compositionally biased region" description="Basic and acidic residues" evidence="2">
    <location>
        <begin position="463"/>
        <end position="480"/>
    </location>
</feature>
<accession>A0AAV5WAK9</accession>
<proteinExistence type="predicted"/>
<dbReference type="AlphaFoldDB" id="A0AAV5WAK9"/>
<evidence type="ECO:0000256" key="1">
    <source>
        <dbReference type="SAM" id="Coils"/>
    </source>
</evidence>
<evidence type="ECO:0000313" key="4">
    <source>
        <dbReference type="Proteomes" id="UP001432322"/>
    </source>
</evidence>
<feature type="compositionally biased region" description="Basic and acidic residues" evidence="2">
    <location>
        <begin position="354"/>
        <end position="367"/>
    </location>
</feature>